<feature type="chain" id="PRO_5034958613" evidence="3">
    <location>
        <begin position="25"/>
        <end position="451"/>
    </location>
</feature>
<dbReference type="AlphaFoldDB" id="A0A8B8D8C7"/>
<accession>A0A8B8D8C7</accession>
<sequence>MSTEALVYQLLLFHLLFSFKDVFSLPSITRFTPVGMKADQEITLQCTVPPSYDLPVQRAWTCYPEAKTYRKTRKPFLTIQTLEESDQANCCCQTDSNCLKITGRYMLCDRPMLTTNPSTSLEAGRSFTLQCTFPCVGNRSIQWSWVCDLKNLSLGNLPHEIYNTETSSQLVLKAEAWINDLSCHCVASSLKHTSKSREEKLTVYYVPLDFPELHNKTPVQVEENWPVTLRCDVTSDSNPPLVWSWYCGEVLMESGVIYGGTWSELTFLASRTFHQRACYCQLQSESDKVFYNRTSQNLFIVVQSRKTCISVPVFASVISMFLVVLVILSVVFFLQVLKQRPLSLRIPSCRCRCFGNIIKASPHSVEPPQPKLRQATDRTISLIDEHSYEAVQPPKKRAQRVEPPQPKLRQATDRTISLIDEHSYEAVQPPRKRAQRGRQKRRALVYENVHL</sequence>
<feature type="signal peptide" evidence="3">
    <location>
        <begin position="1"/>
        <end position="24"/>
    </location>
</feature>
<keyword evidence="2" id="KW-0472">Membrane</keyword>
<organism evidence="5 6">
    <name type="scientific">Crassostrea virginica</name>
    <name type="common">Eastern oyster</name>
    <dbReference type="NCBI Taxonomy" id="6565"/>
    <lineage>
        <taxon>Eukaryota</taxon>
        <taxon>Metazoa</taxon>
        <taxon>Spiralia</taxon>
        <taxon>Lophotrochozoa</taxon>
        <taxon>Mollusca</taxon>
        <taxon>Bivalvia</taxon>
        <taxon>Autobranchia</taxon>
        <taxon>Pteriomorphia</taxon>
        <taxon>Ostreida</taxon>
        <taxon>Ostreoidea</taxon>
        <taxon>Ostreidae</taxon>
        <taxon>Crassostrea</taxon>
    </lineage>
</organism>
<dbReference type="KEGG" id="cvn:111124902"/>
<evidence type="ECO:0000256" key="1">
    <source>
        <dbReference type="SAM" id="MobiDB-lite"/>
    </source>
</evidence>
<feature type="domain" description="Ig-like" evidence="4">
    <location>
        <begin position="26"/>
        <end position="102"/>
    </location>
</feature>
<gene>
    <name evidence="6" type="primary">LOC111124902</name>
</gene>
<reference evidence="6" key="1">
    <citation type="submission" date="2025-08" db="UniProtKB">
        <authorList>
            <consortium name="RefSeq"/>
        </authorList>
    </citation>
    <scope>IDENTIFICATION</scope>
    <source>
        <tissue evidence="6">Whole sample</tissue>
    </source>
</reference>
<dbReference type="GeneID" id="111124902"/>
<feature type="region of interest" description="Disordered" evidence="1">
    <location>
        <begin position="392"/>
        <end position="413"/>
    </location>
</feature>
<dbReference type="SUPFAM" id="SSF48726">
    <property type="entry name" value="Immunoglobulin"/>
    <property type="match status" value="1"/>
</dbReference>
<dbReference type="InterPro" id="IPR013783">
    <property type="entry name" value="Ig-like_fold"/>
</dbReference>
<feature type="transmembrane region" description="Helical" evidence="2">
    <location>
        <begin position="313"/>
        <end position="337"/>
    </location>
</feature>
<evidence type="ECO:0000313" key="5">
    <source>
        <dbReference type="Proteomes" id="UP000694844"/>
    </source>
</evidence>
<keyword evidence="2" id="KW-1133">Transmembrane helix</keyword>
<evidence type="ECO:0000256" key="2">
    <source>
        <dbReference type="SAM" id="Phobius"/>
    </source>
</evidence>
<keyword evidence="5" id="KW-1185">Reference proteome</keyword>
<proteinExistence type="predicted"/>
<dbReference type="PROSITE" id="PS50835">
    <property type="entry name" value="IG_LIKE"/>
    <property type="match status" value="2"/>
</dbReference>
<dbReference type="OrthoDB" id="6156024at2759"/>
<name>A0A8B8D8C7_CRAVI</name>
<feature type="domain" description="Ig-like" evidence="4">
    <location>
        <begin position="111"/>
        <end position="202"/>
    </location>
</feature>
<keyword evidence="2" id="KW-0812">Transmembrane</keyword>
<dbReference type="InterPro" id="IPR007110">
    <property type="entry name" value="Ig-like_dom"/>
</dbReference>
<evidence type="ECO:0000256" key="3">
    <source>
        <dbReference type="SAM" id="SignalP"/>
    </source>
</evidence>
<evidence type="ECO:0000313" key="6">
    <source>
        <dbReference type="RefSeq" id="XP_022323880.1"/>
    </source>
</evidence>
<dbReference type="RefSeq" id="XP_022323880.1">
    <property type="nucleotide sequence ID" value="XM_022468172.1"/>
</dbReference>
<dbReference type="Proteomes" id="UP000694844">
    <property type="component" value="Chromosome 3"/>
</dbReference>
<dbReference type="Gene3D" id="2.60.40.10">
    <property type="entry name" value="Immunoglobulins"/>
    <property type="match status" value="2"/>
</dbReference>
<keyword evidence="3" id="KW-0732">Signal</keyword>
<protein>
    <submittedName>
        <fullName evidence="6">Uncharacterized protein LOC111124902 isoform X1</fullName>
    </submittedName>
</protein>
<evidence type="ECO:0000259" key="4">
    <source>
        <dbReference type="PROSITE" id="PS50835"/>
    </source>
</evidence>
<dbReference type="InterPro" id="IPR036179">
    <property type="entry name" value="Ig-like_dom_sf"/>
</dbReference>